<protein>
    <submittedName>
        <fullName evidence="4">NAD(P)H-dependent oxidoreductase</fullName>
        <ecNumber evidence="4">1.-.-.-</ecNumber>
    </submittedName>
</protein>
<dbReference type="EMBL" id="CP136864">
    <property type="protein sequence ID" value="WOJ92481.1"/>
    <property type="molecule type" value="Genomic_DNA"/>
</dbReference>
<dbReference type="PANTHER" id="PTHR30543">
    <property type="entry name" value="CHROMATE REDUCTASE"/>
    <property type="match status" value="1"/>
</dbReference>
<dbReference type="SUPFAM" id="SSF52218">
    <property type="entry name" value="Flavoproteins"/>
    <property type="match status" value="1"/>
</dbReference>
<evidence type="ECO:0000313" key="4">
    <source>
        <dbReference type="EMBL" id="WOJ92481.1"/>
    </source>
</evidence>
<dbReference type="PANTHER" id="PTHR30543:SF21">
    <property type="entry name" value="NAD(P)H-DEPENDENT FMN REDUCTASE LOT6"/>
    <property type="match status" value="1"/>
</dbReference>
<evidence type="ECO:0000313" key="5">
    <source>
        <dbReference type="Proteomes" id="UP001626537"/>
    </source>
</evidence>
<dbReference type="InterPro" id="IPR050712">
    <property type="entry name" value="NAD(P)H-dep_reductase"/>
</dbReference>
<dbReference type="EC" id="1.-.-.-" evidence="4"/>
<comment type="cofactor">
    <cofactor evidence="1">
        <name>FMN</name>
        <dbReference type="ChEBI" id="CHEBI:58210"/>
    </cofactor>
</comment>
<dbReference type="Gene3D" id="3.40.50.360">
    <property type="match status" value="1"/>
</dbReference>
<proteinExistence type="predicted"/>
<gene>
    <name evidence="4" type="ORF">R0135_11880</name>
</gene>
<keyword evidence="4" id="KW-0560">Oxidoreductase</keyword>
<name>A0ABZ0I0C7_9GAMM</name>
<evidence type="ECO:0000256" key="1">
    <source>
        <dbReference type="ARBA" id="ARBA00001917"/>
    </source>
</evidence>
<reference evidence="4 5" key="1">
    <citation type="submission" date="2023-10" db="EMBL/GenBank/DDBJ databases">
        <title>Two novel species belonging to the OM43/NOR5 clade.</title>
        <authorList>
            <person name="Park M."/>
        </authorList>
    </citation>
    <scope>NUCLEOTIDE SEQUENCE [LARGE SCALE GENOMIC DNA]</scope>
    <source>
        <strain evidence="4 5">IMCC43200</strain>
    </source>
</reference>
<dbReference type="GO" id="GO:0016491">
    <property type="term" value="F:oxidoreductase activity"/>
    <property type="evidence" value="ECO:0007669"/>
    <property type="project" value="UniProtKB-KW"/>
</dbReference>
<dbReference type="Pfam" id="PF03358">
    <property type="entry name" value="FMN_red"/>
    <property type="match status" value="1"/>
</dbReference>
<evidence type="ECO:0000256" key="2">
    <source>
        <dbReference type="ARBA" id="ARBA00022643"/>
    </source>
</evidence>
<keyword evidence="2" id="KW-0285">Flavoprotein</keyword>
<feature type="domain" description="NADPH-dependent FMN reductase-like" evidence="3">
    <location>
        <begin position="1"/>
        <end position="144"/>
    </location>
</feature>
<dbReference type="InterPro" id="IPR029039">
    <property type="entry name" value="Flavoprotein-like_sf"/>
</dbReference>
<sequence>MNVVAFAASNSRTSINRMLVRYAGEALRGLNPAVEITYLDLNDFEMPIFSVEREVEGGIPGPAKDFFDLIGTADAVIISFAEHNGSYTVAYKNVFDWASRIRPEVYQGKPLIALSASPGPRGAAGVLDTFLAGAPFFGAKVMASLSVGSFGERFDPESVTPSDPKLYEEIRQTVASLGDSEKSPDL</sequence>
<evidence type="ECO:0000259" key="3">
    <source>
        <dbReference type="Pfam" id="PF03358"/>
    </source>
</evidence>
<dbReference type="RefSeq" id="WP_407347080.1">
    <property type="nucleotide sequence ID" value="NZ_CP136864.1"/>
</dbReference>
<dbReference type="Proteomes" id="UP001626537">
    <property type="component" value="Chromosome"/>
</dbReference>
<keyword evidence="2" id="KW-0288">FMN</keyword>
<dbReference type="InterPro" id="IPR005025">
    <property type="entry name" value="FMN_Rdtase-like_dom"/>
</dbReference>
<organism evidence="4 5">
    <name type="scientific">Congregibacter variabilis</name>
    <dbReference type="NCBI Taxonomy" id="3081200"/>
    <lineage>
        <taxon>Bacteria</taxon>
        <taxon>Pseudomonadati</taxon>
        <taxon>Pseudomonadota</taxon>
        <taxon>Gammaproteobacteria</taxon>
        <taxon>Cellvibrionales</taxon>
        <taxon>Halieaceae</taxon>
        <taxon>Congregibacter</taxon>
    </lineage>
</organism>
<keyword evidence="5" id="KW-1185">Reference proteome</keyword>
<accession>A0ABZ0I0C7</accession>